<dbReference type="GO" id="GO:0050660">
    <property type="term" value="F:flavin adenine dinucleotide binding"/>
    <property type="evidence" value="ECO:0007669"/>
    <property type="project" value="InterPro"/>
</dbReference>
<proteinExistence type="inferred from homology"/>
<dbReference type="SUPFAM" id="SSF54373">
    <property type="entry name" value="FAD-linked reductases, C-terminal domain"/>
    <property type="match status" value="1"/>
</dbReference>
<dbReference type="InterPro" id="IPR023978">
    <property type="entry name" value="GMC_oxidoreductase_bact"/>
</dbReference>
<protein>
    <recommendedName>
        <fullName evidence="5">Glucose-methanol-choline oxidoreductase N-terminal domain-containing protein</fullName>
    </recommendedName>
</protein>
<keyword evidence="4" id="KW-0274">FAD</keyword>
<comment type="caution">
    <text evidence="6">The sequence shown here is derived from an EMBL/GenBank/DDBJ whole genome shotgun (WGS) entry which is preliminary data.</text>
</comment>
<organism evidence="6">
    <name type="scientific">freshwater metagenome</name>
    <dbReference type="NCBI Taxonomy" id="449393"/>
    <lineage>
        <taxon>unclassified sequences</taxon>
        <taxon>metagenomes</taxon>
        <taxon>ecological metagenomes</taxon>
    </lineage>
</organism>
<dbReference type="NCBIfam" id="TIGR03970">
    <property type="entry name" value="Rv0697"/>
    <property type="match status" value="1"/>
</dbReference>
<sequence>MNHIVIVGGGTAGVVLAARLSEDPSCEVTLVEAGSAGDTPAELRDGASLPAIAPGHAANWGYRALLQPESDIIVPRGRILGGSSAINGGYVIRARSRDFAGWAQVGGPEWSYESALPLLKKLENDLDFGDRPVHGNQGPLTLRRPPQSGGLAGLFTQAAKELGFPEEQDKNGDSRTIGVGAVPSNIIDGVRVNTAMAYLADARQRDNLRIMGDTRVLRVLIEHGKAVGVETDNGVIDADEVVLAAGAVATPHLLMLSGIGPHEQLATCGIPLVADLPVGQDFSDHPNLSVGWHASIPLVDPAERCAFPSALNFDSSGADGQYPDGDLEVLLSVKPLRLLVNPDLASEPAEGADEYHVMVSLQAPKGRGCMTLVSGDPLTQPRIDYNYLNNESDRQRMRVGVRTAARLLTSASFAAVFRAFASLTDDILGNDALLDEWIGTHLSTAIHLSGSAPIGPVVDGQGRVHGVSALRVADTSILPTVPSRGTFNAAVFIGEFIAHRMSETR</sequence>
<dbReference type="Gene3D" id="3.30.410.40">
    <property type="match status" value="1"/>
</dbReference>
<dbReference type="InterPro" id="IPR036188">
    <property type="entry name" value="FAD/NAD-bd_sf"/>
</dbReference>
<feature type="domain" description="Glucose-methanol-choline oxidoreductase N-terminal" evidence="5">
    <location>
        <begin position="246"/>
        <end position="260"/>
    </location>
</feature>
<dbReference type="InterPro" id="IPR012132">
    <property type="entry name" value="GMC_OxRdtase"/>
</dbReference>
<dbReference type="PROSITE" id="PS00624">
    <property type="entry name" value="GMC_OXRED_2"/>
    <property type="match status" value="1"/>
</dbReference>
<evidence type="ECO:0000256" key="3">
    <source>
        <dbReference type="ARBA" id="ARBA00022630"/>
    </source>
</evidence>
<comment type="cofactor">
    <cofactor evidence="1">
        <name>FAD</name>
        <dbReference type="ChEBI" id="CHEBI:57692"/>
    </cofactor>
</comment>
<name>A0A094SK92_9ZZZZ</name>
<dbReference type="AlphaFoldDB" id="A0A094SK92"/>
<dbReference type="PANTHER" id="PTHR11552">
    <property type="entry name" value="GLUCOSE-METHANOL-CHOLINE GMC OXIDOREDUCTASE"/>
    <property type="match status" value="1"/>
</dbReference>
<gene>
    <name evidence="6" type="ORF">GM51_7565</name>
</gene>
<dbReference type="SUPFAM" id="SSF51905">
    <property type="entry name" value="FAD/NAD(P)-binding domain"/>
    <property type="match status" value="1"/>
</dbReference>
<evidence type="ECO:0000313" key="6">
    <source>
        <dbReference type="EMBL" id="KGA18893.1"/>
    </source>
</evidence>
<dbReference type="Pfam" id="PF05199">
    <property type="entry name" value="GMC_oxred_C"/>
    <property type="match status" value="1"/>
</dbReference>
<evidence type="ECO:0000256" key="1">
    <source>
        <dbReference type="ARBA" id="ARBA00001974"/>
    </source>
</evidence>
<comment type="similarity">
    <text evidence="2">Belongs to the GMC oxidoreductase family.</text>
</comment>
<dbReference type="Gene3D" id="3.50.50.60">
    <property type="entry name" value="FAD/NAD(P)-binding domain"/>
    <property type="match status" value="1"/>
</dbReference>
<reference evidence="6" key="1">
    <citation type="submission" date="2014-06" db="EMBL/GenBank/DDBJ databases">
        <title>Key roles for freshwater Actinobacteria revealed by deep metagenomic sequencing.</title>
        <authorList>
            <person name="Ghai R."/>
            <person name="Mizuno C.M."/>
            <person name="Picazo A."/>
            <person name="Camacho A."/>
            <person name="Rodriguez-Valera F."/>
        </authorList>
    </citation>
    <scope>NUCLEOTIDE SEQUENCE</scope>
</reference>
<dbReference type="PANTHER" id="PTHR11552:SF147">
    <property type="entry name" value="CHOLINE DEHYDROGENASE, MITOCHONDRIAL"/>
    <property type="match status" value="1"/>
</dbReference>
<dbReference type="Pfam" id="PF00732">
    <property type="entry name" value="GMC_oxred_N"/>
    <property type="match status" value="1"/>
</dbReference>
<keyword evidence="3" id="KW-0285">Flavoprotein</keyword>
<dbReference type="InterPro" id="IPR007867">
    <property type="entry name" value="GMC_OxRtase_C"/>
</dbReference>
<evidence type="ECO:0000256" key="4">
    <source>
        <dbReference type="ARBA" id="ARBA00022827"/>
    </source>
</evidence>
<dbReference type="GO" id="GO:0016614">
    <property type="term" value="F:oxidoreductase activity, acting on CH-OH group of donors"/>
    <property type="evidence" value="ECO:0007669"/>
    <property type="project" value="InterPro"/>
</dbReference>
<dbReference type="EMBL" id="JNSL01000037">
    <property type="protein sequence ID" value="KGA18893.1"/>
    <property type="molecule type" value="Genomic_DNA"/>
</dbReference>
<dbReference type="PIRSF" id="PIRSF000137">
    <property type="entry name" value="Alcohol_oxidase"/>
    <property type="match status" value="1"/>
</dbReference>
<evidence type="ECO:0000256" key="2">
    <source>
        <dbReference type="ARBA" id="ARBA00010790"/>
    </source>
</evidence>
<dbReference type="InterPro" id="IPR000172">
    <property type="entry name" value="GMC_OxRdtase_N"/>
</dbReference>
<accession>A0A094SK92</accession>
<evidence type="ECO:0000259" key="5">
    <source>
        <dbReference type="PROSITE" id="PS00624"/>
    </source>
</evidence>